<dbReference type="AlphaFoldDB" id="A0A383CN06"/>
<reference evidence="1" key="1">
    <citation type="submission" date="2018-05" db="EMBL/GenBank/DDBJ databases">
        <authorList>
            <person name="Lanie J.A."/>
            <person name="Ng W.-L."/>
            <person name="Kazmierczak K.M."/>
            <person name="Andrzejewski T.M."/>
            <person name="Davidsen T.M."/>
            <person name="Wayne K.J."/>
            <person name="Tettelin H."/>
            <person name="Glass J.I."/>
            <person name="Rusch D."/>
            <person name="Podicherti R."/>
            <person name="Tsui H.-C.T."/>
            <person name="Winkler M.E."/>
        </authorList>
    </citation>
    <scope>NUCLEOTIDE SEQUENCE</scope>
</reference>
<dbReference type="EMBL" id="UINC01210342">
    <property type="protein sequence ID" value="SVE33766.1"/>
    <property type="molecule type" value="Genomic_DNA"/>
</dbReference>
<accession>A0A383CN06</accession>
<protein>
    <submittedName>
        <fullName evidence="1">Uncharacterized protein</fullName>
    </submittedName>
</protein>
<evidence type="ECO:0000313" key="1">
    <source>
        <dbReference type="EMBL" id="SVE33766.1"/>
    </source>
</evidence>
<name>A0A383CN06_9ZZZZ</name>
<organism evidence="1">
    <name type="scientific">marine metagenome</name>
    <dbReference type="NCBI Taxonomy" id="408172"/>
    <lineage>
        <taxon>unclassified sequences</taxon>
        <taxon>metagenomes</taxon>
        <taxon>ecological metagenomes</taxon>
    </lineage>
</organism>
<proteinExistence type="predicted"/>
<sequence>MNKIAICVSGQTRHINEDPVYTQDFLEILDLFSDYDYDLFGHTWADNEDPNDAILNKFVEYRSDDQRIIWDTINDPTVYKYSNRRPVWPQFFKTGNDWIKKTEYQDIINGTSDTSYIDFAKERINGSVGQVWSAMESFLLTKKHWASNNYRFVVKIRWDCKINKYVYGDENIEDKKKEFKETLWLWTSKQGRFDPKFGNLFTESTCLTANDC</sequence>
<gene>
    <name evidence="1" type="ORF">METZ01_LOCUS486620</name>
</gene>
<feature type="non-terminal residue" evidence="1">
    <location>
        <position position="212"/>
    </location>
</feature>